<evidence type="ECO:0000313" key="1">
    <source>
        <dbReference type="EMBL" id="TCJ21647.1"/>
    </source>
</evidence>
<reference evidence="1 2" key="1">
    <citation type="submission" date="2019-03" db="EMBL/GenBank/DDBJ databases">
        <authorList>
            <person name="Kim M.K.M."/>
        </authorList>
    </citation>
    <scope>NUCLEOTIDE SEQUENCE [LARGE SCALE GENOMIC DNA]</scope>
    <source>
        <strain evidence="1 2">18JY15-6</strain>
    </source>
</reference>
<dbReference type="Proteomes" id="UP000295453">
    <property type="component" value="Unassembled WGS sequence"/>
</dbReference>
<name>A0A4R1BVY0_9ACTN</name>
<keyword evidence="2" id="KW-1185">Reference proteome</keyword>
<gene>
    <name evidence="1" type="ORF">EPD65_14565</name>
</gene>
<proteinExistence type="predicted"/>
<sequence>MSTTHTLVTSDDAAVLLRTLTPIAYCDCPHDHDSELPVRNDGSRPCPQPASWRARVRVAVDVEGSIPRRCDEVWLLCSECLDSWLDEDPDWVEVKVLARLNRPGAL</sequence>
<dbReference type="AlphaFoldDB" id="A0A4R1BVY0"/>
<organism evidence="1 2">
    <name type="scientific">Nocardioides jejuensis</name>
    <dbReference type="NCBI Taxonomy" id="2502782"/>
    <lineage>
        <taxon>Bacteria</taxon>
        <taxon>Bacillati</taxon>
        <taxon>Actinomycetota</taxon>
        <taxon>Actinomycetes</taxon>
        <taxon>Propionibacteriales</taxon>
        <taxon>Nocardioidaceae</taxon>
        <taxon>Nocardioides</taxon>
    </lineage>
</organism>
<protein>
    <submittedName>
        <fullName evidence="1">Uncharacterized protein</fullName>
    </submittedName>
</protein>
<evidence type="ECO:0000313" key="2">
    <source>
        <dbReference type="Proteomes" id="UP000295453"/>
    </source>
</evidence>
<dbReference type="EMBL" id="SJZJ01000031">
    <property type="protein sequence ID" value="TCJ21647.1"/>
    <property type="molecule type" value="Genomic_DNA"/>
</dbReference>
<accession>A0A4R1BVY0</accession>
<comment type="caution">
    <text evidence="1">The sequence shown here is derived from an EMBL/GenBank/DDBJ whole genome shotgun (WGS) entry which is preliminary data.</text>
</comment>
<dbReference type="RefSeq" id="WP_131585398.1">
    <property type="nucleotide sequence ID" value="NZ_SJZJ01000031.1"/>
</dbReference>